<organism evidence="2 5">
    <name type="scientific">Leptospira kmetyi</name>
    <dbReference type="NCBI Taxonomy" id="408139"/>
    <lineage>
        <taxon>Bacteria</taxon>
        <taxon>Pseudomonadati</taxon>
        <taxon>Spirochaetota</taxon>
        <taxon>Spirochaetia</taxon>
        <taxon>Leptospirales</taxon>
        <taxon>Leptospiraceae</taxon>
        <taxon>Leptospira</taxon>
    </lineage>
</organism>
<dbReference type="RefSeq" id="WP_010575702.1">
    <property type="nucleotide sequence ID" value="NZ_CP033614.1"/>
</dbReference>
<evidence type="ECO:0000313" key="5">
    <source>
        <dbReference type="Proteomes" id="UP000276407"/>
    </source>
</evidence>
<dbReference type="Proteomes" id="UP000276407">
    <property type="component" value="Chromosome 1"/>
</dbReference>
<evidence type="ECO:0000313" key="2">
    <source>
        <dbReference type="EMBL" id="AYV56740.1"/>
    </source>
</evidence>
<dbReference type="OrthoDB" id="340836at2"/>
<evidence type="ECO:0000256" key="1">
    <source>
        <dbReference type="SAM" id="SignalP"/>
    </source>
</evidence>
<name>A0A2M9XLV8_9LEPT</name>
<dbReference type="Proteomes" id="UP000231919">
    <property type="component" value="Unassembled WGS sequence"/>
</dbReference>
<proteinExistence type="predicted"/>
<dbReference type="EMBL" id="CP033614">
    <property type="protein sequence ID" value="AYV56740.1"/>
    <property type="molecule type" value="Genomic_DNA"/>
</dbReference>
<dbReference type="PANTHER" id="PTHR13833:SF71">
    <property type="entry name" value="NHL DOMAIN-CONTAINING PROTEIN"/>
    <property type="match status" value="1"/>
</dbReference>
<dbReference type="InterPro" id="IPR011042">
    <property type="entry name" value="6-blade_b-propeller_TolB-like"/>
</dbReference>
<sequence>MIYRILFLFFLLISCSNEQVYNPSIFMSQAWKENTFLDCILKECYLCRMKVTGNPVVTLFAGTGTASSVDGDISTATFQNPFGIELDSFGNIYVSEQNVNKIRKIIPSTGVVSTLTTSFTLGDPAGIKYDPVTGDKYVSCKSSAQIYKIDAQDQFTLFAGSPGGTAGLQNGDNSGALFNGPFFMDFDRERNLYLGELGNHDIRKFNLNFQSVSTLSGSSLGYQDGSVSTALFKSPIGLVYDRKKNSLLVVDIQDHRIRKINLDTMQVSTLLGTGTGASVDGNGLNASFFGPAHIALDNSGTMFVSDSNSNKIRIIDPDLNVTTISYTFAAIGVIKIDCANQRLLVADSTANKIFQVTFQ</sequence>
<dbReference type="AlphaFoldDB" id="A0A2M9XLV8"/>
<keyword evidence="1" id="KW-0732">Signal</keyword>
<keyword evidence="4" id="KW-1185">Reference proteome</keyword>
<dbReference type="KEGG" id="lkm:EFP84_15385"/>
<dbReference type="EMBL" id="NPDP01000066">
    <property type="protein sequence ID" value="PJZ27795.1"/>
    <property type="molecule type" value="Genomic_DNA"/>
</dbReference>
<dbReference type="SUPFAM" id="SSF63825">
    <property type="entry name" value="YWTD domain"/>
    <property type="match status" value="1"/>
</dbReference>
<evidence type="ECO:0000313" key="4">
    <source>
        <dbReference type="Proteomes" id="UP000231919"/>
    </source>
</evidence>
<protein>
    <recommendedName>
        <fullName evidence="6">Lipoprotein</fullName>
    </recommendedName>
</protein>
<dbReference type="PROSITE" id="PS51257">
    <property type="entry name" value="PROKAR_LIPOPROTEIN"/>
    <property type="match status" value="1"/>
</dbReference>
<gene>
    <name evidence="3" type="ORF">CH378_21225</name>
    <name evidence="2" type="ORF">EFP84_15385</name>
</gene>
<accession>A0A2M9XLV8</accession>
<dbReference type="Gene3D" id="2.120.10.30">
    <property type="entry name" value="TolB, C-terminal domain"/>
    <property type="match status" value="3"/>
</dbReference>
<evidence type="ECO:0008006" key="6">
    <source>
        <dbReference type="Google" id="ProtNLM"/>
    </source>
</evidence>
<reference evidence="2 5" key="2">
    <citation type="submission" date="2018-11" db="EMBL/GenBank/DDBJ databases">
        <title>Complete genome sequence of Leptospira kmetyi isolate LS 001/16 from soil sample associated with a leptospirosis patient in Kelantan.</title>
        <authorList>
            <person name="Muhammad Yusoff F."/>
            <person name="Muhammad Yusoff S."/>
            <person name="Ahmad M.N."/>
            <person name="Yusof N.Y."/>
            <person name="Aziah I."/>
        </authorList>
    </citation>
    <scope>NUCLEOTIDE SEQUENCE [LARGE SCALE GENOMIC DNA]</scope>
    <source>
        <strain evidence="2 5">LS 001/16</strain>
    </source>
</reference>
<evidence type="ECO:0000313" key="3">
    <source>
        <dbReference type="EMBL" id="PJZ27795.1"/>
    </source>
</evidence>
<feature type="signal peptide" evidence="1">
    <location>
        <begin position="1"/>
        <end position="20"/>
    </location>
</feature>
<feature type="chain" id="PRO_5044577083" description="Lipoprotein" evidence="1">
    <location>
        <begin position="21"/>
        <end position="359"/>
    </location>
</feature>
<dbReference type="PANTHER" id="PTHR13833">
    <property type="match status" value="1"/>
</dbReference>
<reference evidence="3 4" key="1">
    <citation type="submission" date="2017-07" db="EMBL/GenBank/DDBJ databases">
        <title>Leptospira spp. isolated from tropical soils.</title>
        <authorList>
            <person name="Thibeaux R."/>
            <person name="Iraola G."/>
            <person name="Ferres I."/>
            <person name="Bierque E."/>
            <person name="Girault D."/>
            <person name="Soupe-Gilbert M.-E."/>
            <person name="Picardeau M."/>
            <person name="Goarant C."/>
        </authorList>
    </citation>
    <scope>NUCLEOTIDE SEQUENCE [LARGE SCALE GENOMIC DNA]</scope>
    <source>
        <strain evidence="3 4">JW2-C-B1</strain>
    </source>
</reference>